<reference evidence="12 13" key="1">
    <citation type="submission" date="2019-09" db="EMBL/GenBank/DDBJ databases">
        <title>Phylogeny of genus Pseudoclavibacter and closely related genus.</title>
        <authorList>
            <person name="Li Y."/>
        </authorList>
    </citation>
    <scope>NUCLEOTIDE SEQUENCE [LARGE SCALE GENOMIC DNA]</scope>
    <source>
        <strain evidence="12 13">KCTC 13959</strain>
    </source>
</reference>
<dbReference type="GO" id="GO:0015386">
    <property type="term" value="F:potassium:proton antiporter activity"/>
    <property type="evidence" value="ECO:0007669"/>
    <property type="project" value="TreeGrafter"/>
</dbReference>
<dbReference type="RefSeq" id="WP_158052372.1">
    <property type="nucleotide sequence ID" value="NZ_WBKB01000005.1"/>
</dbReference>
<keyword evidence="8 10" id="KW-0472">Membrane</keyword>
<evidence type="ECO:0000313" key="12">
    <source>
        <dbReference type="EMBL" id="KAB1642569.1"/>
    </source>
</evidence>
<evidence type="ECO:0000256" key="4">
    <source>
        <dbReference type="ARBA" id="ARBA00022692"/>
    </source>
</evidence>
<dbReference type="EMBL" id="WBKB01000005">
    <property type="protein sequence ID" value="KAB1642569.1"/>
    <property type="molecule type" value="Genomic_DNA"/>
</dbReference>
<evidence type="ECO:0000256" key="1">
    <source>
        <dbReference type="ARBA" id="ARBA00004651"/>
    </source>
</evidence>
<keyword evidence="2" id="KW-0813">Transport</keyword>
<dbReference type="GO" id="GO:0051453">
    <property type="term" value="P:regulation of intracellular pH"/>
    <property type="evidence" value="ECO:0007669"/>
    <property type="project" value="TreeGrafter"/>
</dbReference>
<dbReference type="Pfam" id="PF00999">
    <property type="entry name" value="Na_H_Exchanger"/>
    <property type="match status" value="2"/>
</dbReference>
<dbReference type="AlphaFoldDB" id="A0A7J5B9Y7"/>
<keyword evidence="6" id="KW-0915">Sodium</keyword>
<feature type="domain" description="Cation/H+ exchanger transmembrane" evidence="11">
    <location>
        <begin position="14"/>
        <end position="332"/>
    </location>
</feature>
<evidence type="ECO:0000256" key="3">
    <source>
        <dbReference type="ARBA" id="ARBA00022475"/>
    </source>
</evidence>
<comment type="subcellular location">
    <subcellularLocation>
        <location evidence="1">Cell membrane</location>
        <topology evidence="1">Multi-pass membrane protein</topology>
    </subcellularLocation>
</comment>
<dbReference type="GO" id="GO:0005886">
    <property type="term" value="C:plasma membrane"/>
    <property type="evidence" value="ECO:0007669"/>
    <property type="project" value="UniProtKB-SubCell"/>
</dbReference>
<keyword evidence="13" id="KW-1185">Reference proteome</keyword>
<evidence type="ECO:0000256" key="7">
    <source>
        <dbReference type="ARBA" id="ARBA00023065"/>
    </source>
</evidence>
<evidence type="ECO:0000256" key="9">
    <source>
        <dbReference type="ARBA" id="ARBA00023201"/>
    </source>
</evidence>
<dbReference type="GO" id="GO:0015385">
    <property type="term" value="F:sodium:proton antiporter activity"/>
    <property type="evidence" value="ECO:0007669"/>
    <property type="project" value="InterPro"/>
</dbReference>
<feature type="transmembrane region" description="Helical" evidence="10">
    <location>
        <begin position="112"/>
        <end position="133"/>
    </location>
</feature>
<keyword evidence="3" id="KW-1003">Cell membrane</keyword>
<evidence type="ECO:0000313" key="13">
    <source>
        <dbReference type="Proteomes" id="UP000433493"/>
    </source>
</evidence>
<keyword evidence="9" id="KW-0739">Sodium transport</keyword>
<evidence type="ECO:0000256" key="10">
    <source>
        <dbReference type="SAM" id="Phobius"/>
    </source>
</evidence>
<dbReference type="OrthoDB" id="57886at2"/>
<dbReference type="InterPro" id="IPR018422">
    <property type="entry name" value="Cation/H_exchanger_CPA1"/>
</dbReference>
<keyword evidence="5 10" id="KW-1133">Transmembrane helix</keyword>
<feature type="transmembrane region" description="Helical" evidence="10">
    <location>
        <begin position="84"/>
        <end position="106"/>
    </location>
</feature>
<feature type="transmembrane region" description="Helical" evidence="10">
    <location>
        <begin position="270"/>
        <end position="288"/>
    </location>
</feature>
<evidence type="ECO:0000256" key="5">
    <source>
        <dbReference type="ARBA" id="ARBA00022989"/>
    </source>
</evidence>
<feature type="transmembrane region" description="Helical" evidence="10">
    <location>
        <begin position="300"/>
        <end position="329"/>
    </location>
</feature>
<dbReference type="PANTHER" id="PTHR10110:SF86">
    <property type="entry name" value="SODIUM_HYDROGEN EXCHANGER 7"/>
    <property type="match status" value="1"/>
</dbReference>
<name>A0A7J5B9Y7_9MICO</name>
<gene>
    <name evidence="12" type="ORF">F8O05_08840</name>
</gene>
<dbReference type="Proteomes" id="UP000433493">
    <property type="component" value="Unassembled WGS sequence"/>
</dbReference>
<protein>
    <submittedName>
        <fullName evidence="12">Sodium:proton antiporter</fullName>
    </submittedName>
</protein>
<evidence type="ECO:0000256" key="8">
    <source>
        <dbReference type="ARBA" id="ARBA00023136"/>
    </source>
</evidence>
<accession>A0A7J5B9Y7</accession>
<feature type="transmembrane region" description="Helical" evidence="10">
    <location>
        <begin position="6"/>
        <end position="23"/>
    </location>
</feature>
<feature type="transmembrane region" description="Helical" evidence="10">
    <location>
        <begin position="181"/>
        <end position="202"/>
    </location>
</feature>
<dbReference type="GO" id="GO:0098719">
    <property type="term" value="P:sodium ion import across plasma membrane"/>
    <property type="evidence" value="ECO:0007669"/>
    <property type="project" value="TreeGrafter"/>
</dbReference>
<keyword evidence="7" id="KW-0406">Ion transport</keyword>
<keyword evidence="4 10" id="KW-0812">Transmembrane</keyword>
<dbReference type="PANTHER" id="PTHR10110">
    <property type="entry name" value="SODIUM/HYDROGEN EXCHANGER"/>
    <property type="match status" value="1"/>
</dbReference>
<dbReference type="Gene3D" id="6.10.140.1330">
    <property type="match status" value="1"/>
</dbReference>
<organism evidence="12 13">
    <name type="scientific">Gulosibacter chungangensis</name>
    <dbReference type="NCBI Taxonomy" id="979746"/>
    <lineage>
        <taxon>Bacteria</taxon>
        <taxon>Bacillati</taxon>
        <taxon>Actinomycetota</taxon>
        <taxon>Actinomycetes</taxon>
        <taxon>Micrococcales</taxon>
        <taxon>Microbacteriaceae</taxon>
        <taxon>Gulosibacter</taxon>
    </lineage>
</organism>
<dbReference type="InterPro" id="IPR006153">
    <property type="entry name" value="Cation/H_exchanger_TM"/>
</dbReference>
<sequence>MDEALVVFVVGLLVIAGSTLIGPKFGVASPLVLVVAGVAASFLPLFNGFEMDADLVLQGLLPPLLYSSAVSIPTMNFRREFMAISGLSVFLVVASALILGIFFMLVLPGLGFAWGVALGAIVSPTDAVATSIVKRTSVSKRVVSILDGESLLNDATALVLLRTAIVATAASFSFWGTIGTFSYSVLVAVLIGLAVGLLNLWIRKRITDPTANTVISFTVPFAASVPTELLGGSGLVSAVAAGLITGVRAARVFAPQNRISDTHNWHTVEMVLEGVVFLTMGLQVTAIVEHVEEDHGGAHIAVLIAIGALILMLLVRALFLVPLLGLLALRRRRLMRAQPLLEGLKDRLTTPEGREAAKQRLSRNGHVVSDRQLNRYARQTTRSLADIEYFLKAPLGWREATTVVWAGMRGAVTVAAAQTLPADTPLRSTLILIAFAVAFLSLLVQGGTIGPLVRAISPHVDYRAAQQEAKAERARLLELMRASADAVPEPDLPETASKEQRLDAMTRHHLAKLDAERKALLKARDHGTFEADVLESALANLDASQIAIEMRGPVD</sequence>
<evidence type="ECO:0000256" key="2">
    <source>
        <dbReference type="ARBA" id="ARBA00022448"/>
    </source>
</evidence>
<evidence type="ECO:0000256" key="6">
    <source>
        <dbReference type="ARBA" id="ARBA00023053"/>
    </source>
</evidence>
<feature type="transmembrane region" description="Helical" evidence="10">
    <location>
        <begin position="430"/>
        <end position="453"/>
    </location>
</feature>
<proteinExistence type="predicted"/>
<feature type="domain" description="Cation/H+ exchanger transmembrane" evidence="11">
    <location>
        <begin position="394"/>
        <end position="454"/>
    </location>
</feature>
<feature type="transmembrane region" description="Helical" evidence="10">
    <location>
        <begin position="154"/>
        <end position="175"/>
    </location>
</feature>
<feature type="transmembrane region" description="Helical" evidence="10">
    <location>
        <begin position="30"/>
        <end position="49"/>
    </location>
</feature>
<evidence type="ECO:0000259" key="11">
    <source>
        <dbReference type="Pfam" id="PF00999"/>
    </source>
</evidence>
<comment type="caution">
    <text evidence="12">The sequence shown here is derived from an EMBL/GenBank/DDBJ whole genome shotgun (WGS) entry which is preliminary data.</text>
</comment>